<organism evidence="1 2">
    <name type="scientific">Corynebacterium coyleae</name>
    <dbReference type="NCBI Taxonomy" id="53374"/>
    <lineage>
        <taxon>Bacteria</taxon>
        <taxon>Bacillati</taxon>
        <taxon>Actinomycetota</taxon>
        <taxon>Actinomycetes</taxon>
        <taxon>Mycobacteriales</taxon>
        <taxon>Corynebacteriaceae</taxon>
        <taxon>Corynebacterium</taxon>
    </lineage>
</organism>
<sequence length="381" mass="43629">MGSLDGVEGPGSEFFFSKLVSDSRFAPYLQEANNDVQKARELYLWAGEVASAGLELLAHFEVGLRNVIDKALREHFEHDAGSVPWIFSRNPLIGEGVRERVEDTREGLSPHHRDSREQITANLHFGFWTRMLGKGNDELWRLCLQRAFPYARSRSEVGAAVEGIRNFRNRVAHHDSILDTDVPFECDRIFAVANYVDPAFEHFLKAVDRVESLYNRRPTEPADTLLVPGKKEWELYKKTSVYVCKSGRTFRPVRHLAFYVDRKIQTEIPAVKYRQDNITWNLNEARLLRKEAKDRNRPELRKIAQAIEELSQNGWCDGSGVEGRYQAFVLTSKDETQPLGAHRTLPSEIENTASGKGSGWVTKQRYLYLERLMQQGAAYLA</sequence>
<evidence type="ECO:0008006" key="3">
    <source>
        <dbReference type="Google" id="ProtNLM"/>
    </source>
</evidence>
<evidence type="ECO:0000313" key="2">
    <source>
        <dbReference type="Proteomes" id="UP000591626"/>
    </source>
</evidence>
<dbReference type="Proteomes" id="UP000591626">
    <property type="component" value="Unassembled WGS sequence"/>
</dbReference>
<protein>
    <recommendedName>
        <fullName evidence="3">Abi-like protein</fullName>
    </recommendedName>
</protein>
<reference evidence="1 2" key="1">
    <citation type="submission" date="2020-03" db="EMBL/GenBank/DDBJ databases">
        <title>Draft genome sequences of bacterial isolates from the female urobiome.</title>
        <authorList>
            <person name="Miller-Ensminger T."/>
            <person name="Wolfe A.J."/>
            <person name="Putonti C."/>
        </authorList>
    </citation>
    <scope>NUCLEOTIDE SEQUENCE [LARGE SCALE GENOMIC DNA]</scope>
    <source>
        <strain evidence="1 2">UMB8490</strain>
    </source>
</reference>
<gene>
    <name evidence="1" type="ORF">HC138_04005</name>
</gene>
<accession>A0AAP7CC05</accession>
<dbReference type="AlphaFoldDB" id="A0AAP7CC05"/>
<dbReference type="EMBL" id="JAAUVV010000005">
    <property type="protein sequence ID" value="NJJ03530.1"/>
    <property type="molecule type" value="Genomic_DNA"/>
</dbReference>
<comment type="caution">
    <text evidence="1">The sequence shown here is derived from an EMBL/GenBank/DDBJ whole genome shotgun (WGS) entry which is preliminary data.</text>
</comment>
<name>A0AAP7CC05_9CORY</name>
<proteinExistence type="predicted"/>
<dbReference type="RefSeq" id="WP_083292082.1">
    <property type="nucleotide sequence ID" value="NZ_JAAUVV010000005.1"/>
</dbReference>
<evidence type="ECO:0000313" key="1">
    <source>
        <dbReference type="EMBL" id="NJJ03530.1"/>
    </source>
</evidence>